<dbReference type="InParanoid" id="A0A0V0QKP0"/>
<name>A0A0V0QKP0_PSEPJ</name>
<gene>
    <name evidence="1" type="ORF">PPERSA_04054</name>
</gene>
<keyword evidence="2" id="KW-1185">Reference proteome</keyword>
<proteinExistence type="predicted"/>
<evidence type="ECO:0000313" key="2">
    <source>
        <dbReference type="Proteomes" id="UP000054937"/>
    </source>
</evidence>
<comment type="caution">
    <text evidence="1">The sequence shown here is derived from an EMBL/GenBank/DDBJ whole genome shotgun (WGS) entry which is preliminary data.</text>
</comment>
<reference evidence="1 2" key="1">
    <citation type="journal article" date="2015" name="Sci. Rep.">
        <title>Genome of the facultative scuticociliatosis pathogen Pseudocohnilembus persalinus provides insight into its virulence through horizontal gene transfer.</title>
        <authorList>
            <person name="Xiong J."/>
            <person name="Wang G."/>
            <person name="Cheng J."/>
            <person name="Tian M."/>
            <person name="Pan X."/>
            <person name="Warren A."/>
            <person name="Jiang C."/>
            <person name="Yuan D."/>
            <person name="Miao W."/>
        </authorList>
    </citation>
    <scope>NUCLEOTIDE SEQUENCE [LARGE SCALE GENOMIC DNA]</scope>
    <source>
        <strain evidence="1">36N120E</strain>
    </source>
</reference>
<dbReference type="Proteomes" id="UP000054937">
    <property type="component" value="Unassembled WGS sequence"/>
</dbReference>
<sequence length="129" mass="15502">MFNEHDLPDFQFPVLQTQESNQNQEYNLQTQNPILKSPNQNYHTVEKNIKFQDNQIIRISQITNVEKEIPVPSNKQFKRATTEYVQYLPEIPSEETQNTTSNELHRNSNFRRNLNNFNQRSRRLIYSFI</sequence>
<organism evidence="1 2">
    <name type="scientific">Pseudocohnilembus persalinus</name>
    <name type="common">Ciliate</name>
    <dbReference type="NCBI Taxonomy" id="266149"/>
    <lineage>
        <taxon>Eukaryota</taxon>
        <taxon>Sar</taxon>
        <taxon>Alveolata</taxon>
        <taxon>Ciliophora</taxon>
        <taxon>Intramacronucleata</taxon>
        <taxon>Oligohymenophorea</taxon>
        <taxon>Scuticociliatia</taxon>
        <taxon>Philasterida</taxon>
        <taxon>Pseudocohnilembidae</taxon>
        <taxon>Pseudocohnilembus</taxon>
    </lineage>
</organism>
<accession>A0A0V0QKP0</accession>
<protein>
    <submittedName>
        <fullName evidence="1">Uncharacterized protein</fullName>
    </submittedName>
</protein>
<dbReference type="EMBL" id="LDAU01000151">
    <property type="protein sequence ID" value="KRX02851.1"/>
    <property type="molecule type" value="Genomic_DNA"/>
</dbReference>
<evidence type="ECO:0000313" key="1">
    <source>
        <dbReference type="EMBL" id="KRX02851.1"/>
    </source>
</evidence>
<dbReference type="AlphaFoldDB" id="A0A0V0QKP0"/>